<keyword evidence="2" id="KW-1133">Transmembrane helix</keyword>
<dbReference type="OrthoDB" id="10375008at2759"/>
<dbReference type="EMBL" id="MIGC01002418">
    <property type="protein sequence ID" value="PHJ21108.1"/>
    <property type="molecule type" value="Genomic_DNA"/>
</dbReference>
<feature type="region of interest" description="Disordered" evidence="1">
    <location>
        <begin position="419"/>
        <end position="487"/>
    </location>
</feature>
<keyword evidence="2 3" id="KW-0812">Transmembrane</keyword>
<organism evidence="3 4">
    <name type="scientific">Cystoisospora suis</name>
    <dbReference type="NCBI Taxonomy" id="483139"/>
    <lineage>
        <taxon>Eukaryota</taxon>
        <taxon>Sar</taxon>
        <taxon>Alveolata</taxon>
        <taxon>Apicomplexa</taxon>
        <taxon>Conoidasida</taxon>
        <taxon>Coccidia</taxon>
        <taxon>Eucoccidiorida</taxon>
        <taxon>Eimeriorina</taxon>
        <taxon>Sarcocystidae</taxon>
        <taxon>Cystoisospora</taxon>
    </lineage>
</organism>
<sequence length="953" mass="100763">MKANEFSKEALEKVPQRDLVSVPSPFPPLPPGQSSFSAERLPTAAQDSFGQSHGHCWFCRVDTRDEKNPPYGSSADILFKKYVRQVERLERKQEALITDTQPEVERLQLMVTKSTRLVYFLIIVNIAVLLLCFFFALFPIHLTGVPAESPENAAIADTPPIDDLPVRAYPMTPPSSPQPFLSSVSPRHATKKTEQQASSMSSAHRGLTERSSTQPKQPLGKPGYPLGYRSSEKRQQTSASQGQPRYLEAQHLAPAPASAPTVFAPLPQLWRLPVEAFKDLAIILKIKADSSKQQAASTKLLTSAAAEEEAYPHKLQTGETKFKKKITFHTGETLDSACCWGKNMYHLFQQTPLSMRSGSAILYGANSTLIQQWDFENEDTDPFVGMVNADGGRTLEKHYRDSSEELEREYRDDVFTQRSVESGTRQQLDSGAVSEQFASFSPTSAGPRGAASSLVNGSSSEAVERVTADNVPDAELTGESARGDGTAVHGARALVTSARQYQQPMKLSRREGKTALAGLEAGSNDPSSLSVRDKPIATADAEEETKTKTKASEAGPPPEIPNKQEATVATATDWEVRTSTPTRGRRLMAAAVMGLANAFDQFARLGGALLSPAVSMAQTLDVAGALLANPQSASAALGGTGLPPYMSPTGFGISGAGAVPYGAYGAPVQGPVTAGIVANSPRAPMAVNTGIPVSSLGPATVAVAPQQLYTSSSTLSAPQQVYYYTGGAPGSAYLTASTQLDPTLLTYSPLLGGGLGGGPYNAVTVSTNSDGPLYVIARGQENDPTQGLTDAGQSPAHGAVSLSTSLGAPLRRLEGLPSIRGTRGLDSSEGVTSREVQAASPAPMIRRSGLGKLKAPVDARANENAVRSSSEPATFSKPELASCQRDSGQKMSGEGCRSLLGISHDESMPTSNANFARQHAGVIHQGTAAYVASDARGPPGNKVAGTSTICHPD</sequence>
<keyword evidence="4" id="KW-1185">Reference proteome</keyword>
<evidence type="ECO:0000256" key="2">
    <source>
        <dbReference type="SAM" id="Phobius"/>
    </source>
</evidence>
<feature type="transmembrane region" description="Helical" evidence="2">
    <location>
        <begin position="117"/>
        <end position="140"/>
    </location>
</feature>
<feature type="region of interest" description="Disordered" evidence="1">
    <location>
        <begin position="1"/>
        <end position="37"/>
    </location>
</feature>
<dbReference type="Proteomes" id="UP000221165">
    <property type="component" value="Unassembled WGS sequence"/>
</dbReference>
<gene>
    <name evidence="3" type="ORF">CSUI_005064</name>
</gene>
<proteinExistence type="predicted"/>
<protein>
    <submittedName>
        <fullName evidence="3">Transmembrane protein</fullName>
    </submittedName>
</protein>
<name>A0A2C6KYE8_9APIC</name>
<comment type="caution">
    <text evidence="3">The sequence shown here is derived from an EMBL/GenBank/DDBJ whole genome shotgun (WGS) entry which is preliminary data.</text>
</comment>
<reference evidence="3 4" key="1">
    <citation type="journal article" date="2017" name="Int. J. Parasitol.">
        <title>The genome of the protozoan parasite Cystoisospora suis and a reverse vaccinology approach to identify vaccine candidates.</title>
        <authorList>
            <person name="Palmieri N."/>
            <person name="Shrestha A."/>
            <person name="Ruttkowski B."/>
            <person name="Beck T."/>
            <person name="Vogl C."/>
            <person name="Tomley F."/>
            <person name="Blake D.P."/>
            <person name="Joachim A."/>
        </authorList>
    </citation>
    <scope>NUCLEOTIDE SEQUENCE [LARGE SCALE GENOMIC DNA]</scope>
    <source>
        <strain evidence="3 4">Wien I</strain>
    </source>
</reference>
<feature type="region of interest" description="Disordered" evidence="1">
    <location>
        <begin position="150"/>
        <end position="244"/>
    </location>
</feature>
<dbReference type="GeneID" id="94428455"/>
<feature type="region of interest" description="Disordered" evidence="1">
    <location>
        <begin position="865"/>
        <end position="892"/>
    </location>
</feature>
<keyword evidence="2" id="KW-0472">Membrane</keyword>
<evidence type="ECO:0000313" key="4">
    <source>
        <dbReference type="Proteomes" id="UP000221165"/>
    </source>
</evidence>
<evidence type="ECO:0000256" key="1">
    <source>
        <dbReference type="SAM" id="MobiDB-lite"/>
    </source>
</evidence>
<accession>A0A2C6KYE8</accession>
<feature type="region of interest" description="Disordered" evidence="1">
    <location>
        <begin position="538"/>
        <end position="579"/>
    </location>
</feature>
<feature type="compositionally biased region" description="Basic and acidic residues" evidence="1">
    <location>
        <begin position="1"/>
        <end position="16"/>
    </location>
</feature>
<dbReference type="AlphaFoldDB" id="A0A2C6KYE8"/>
<feature type="region of interest" description="Disordered" evidence="1">
    <location>
        <begin position="933"/>
        <end position="953"/>
    </location>
</feature>
<dbReference type="RefSeq" id="XP_067922792.1">
    <property type="nucleotide sequence ID" value="XM_068065244.1"/>
</dbReference>
<evidence type="ECO:0000313" key="3">
    <source>
        <dbReference type="EMBL" id="PHJ21108.1"/>
    </source>
</evidence>
<dbReference type="VEuPathDB" id="ToxoDB:CSUI_005064"/>
<feature type="compositionally biased region" description="Polar residues" evidence="1">
    <location>
        <begin position="944"/>
        <end position="953"/>
    </location>
</feature>
<feature type="region of interest" description="Disordered" evidence="1">
    <location>
        <begin position="818"/>
        <end position="840"/>
    </location>
</feature>
<feature type="compositionally biased region" description="Polar residues" evidence="1">
    <location>
        <begin position="419"/>
        <end position="429"/>
    </location>
</feature>